<dbReference type="Gene3D" id="3.40.30.10">
    <property type="entry name" value="Glutaredoxin"/>
    <property type="match status" value="1"/>
</dbReference>
<protein>
    <recommendedName>
        <fullName evidence="1">Glutathione S-transferase</fullName>
        <ecNumber evidence="1">2.5.1.18</ecNumber>
    </recommendedName>
</protein>
<dbReference type="AlphaFoldDB" id="A0A0E0KNR6"/>
<keyword evidence="1" id="KW-0808">Transferase</keyword>
<dbReference type="InterPro" id="IPR045073">
    <property type="entry name" value="Omega/Tau-like"/>
</dbReference>
<dbReference type="Gramene" id="OPUNC04G05490.1">
    <property type="protein sequence ID" value="OPUNC04G05490.1"/>
    <property type="gene ID" value="OPUNC04G05490"/>
</dbReference>
<comment type="catalytic activity">
    <reaction evidence="1">
        <text>RX + glutathione = an S-substituted glutathione + a halide anion + H(+)</text>
        <dbReference type="Rhea" id="RHEA:16437"/>
        <dbReference type="ChEBI" id="CHEBI:15378"/>
        <dbReference type="ChEBI" id="CHEBI:16042"/>
        <dbReference type="ChEBI" id="CHEBI:17792"/>
        <dbReference type="ChEBI" id="CHEBI:57925"/>
        <dbReference type="ChEBI" id="CHEBI:90779"/>
        <dbReference type="EC" id="2.5.1.18"/>
    </reaction>
</comment>
<organism evidence="2">
    <name type="scientific">Oryza punctata</name>
    <name type="common">Red rice</name>
    <dbReference type="NCBI Taxonomy" id="4537"/>
    <lineage>
        <taxon>Eukaryota</taxon>
        <taxon>Viridiplantae</taxon>
        <taxon>Streptophyta</taxon>
        <taxon>Embryophyta</taxon>
        <taxon>Tracheophyta</taxon>
        <taxon>Spermatophyta</taxon>
        <taxon>Magnoliopsida</taxon>
        <taxon>Liliopsida</taxon>
        <taxon>Poales</taxon>
        <taxon>Poaceae</taxon>
        <taxon>BOP clade</taxon>
        <taxon>Oryzoideae</taxon>
        <taxon>Oryzeae</taxon>
        <taxon>Oryzinae</taxon>
        <taxon>Oryza</taxon>
    </lineage>
</organism>
<evidence type="ECO:0000313" key="2">
    <source>
        <dbReference type="EnsemblPlants" id="OPUNC04G05490.1"/>
    </source>
</evidence>
<accession>A0A0E0KNR6</accession>
<keyword evidence="1" id="KW-0963">Cytoplasm</keyword>
<dbReference type="Proteomes" id="UP000026962">
    <property type="component" value="Chromosome 4"/>
</dbReference>
<keyword evidence="3" id="KW-1185">Reference proteome</keyword>
<comment type="subcellular location">
    <subcellularLocation>
        <location evidence="1">Cytoplasm</location>
        <location evidence="1">Cytosol</location>
    </subcellularLocation>
</comment>
<dbReference type="EnsemblPlants" id="OPUNC04G05490.1">
    <property type="protein sequence ID" value="OPUNC04G05490.1"/>
    <property type="gene ID" value="OPUNC04G05490"/>
</dbReference>
<dbReference type="GO" id="GO:0006749">
    <property type="term" value="P:glutathione metabolic process"/>
    <property type="evidence" value="ECO:0007669"/>
    <property type="project" value="TreeGrafter"/>
</dbReference>
<reference evidence="2" key="2">
    <citation type="submission" date="2018-05" db="EMBL/GenBank/DDBJ databases">
        <title>OpunRS2 (Oryza punctata Reference Sequence Version 2).</title>
        <authorList>
            <person name="Zhang J."/>
            <person name="Kudrna D."/>
            <person name="Lee S."/>
            <person name="Talag J."/>
            <person name="Welchert J."/>
            <person name="Wing R.A."/>
        </authorList>
    </citation>
    <scope>NUCLEOTIDE SEQUENCE [LARGE SCALE GENOMIC DNA]</scope>
</reference>
<dbReference type="GO" id="GO:0005829">
    <property type="term" value="C:cytosol"/>
    <property type="evidence" value="ECO:0007669"/>
    <property type="project" value="UniProtKB-SubCell"/>
</dbReference>
<proteinExistence type="inferred from homology"/>
<evidence type="ECO:0000256" key="1">
    <source>
        <dbReference type="RuleBase" id="RU369102"/>
    </source>
</evidence>
<dbReference type="Gene3D" id="1.20.1050.10">
    <property type="match status" value="1"/>
</dbReference>
<dbReference type="EC" id="2.5.1.18" evidence="1"/>
<dbReference type="eggNOG" id="KOG0406">
    <property type="taxonomic scope" value="Eukaryota"/>
</dbReference>
<dbReference type="STRING" id="4537.A0A0E0KNR6"/>
<comment type="similarity">
    <text evidence="1">Belongs to the GST superfamily.</text>
</comment>
<dbReference type="PANTHER" id="PTHR11260:SF275">
    <property type="entry name" value="GLUTATHIONE S-TRANSFERASE"/>
    <property type="match status" value="1"/>
</dbReference>
<dbReference type="GO" id="GO:0004364">
    <property type="term" value="F:glutathione transferase activity"/>
    <property type="evidence" value="ECO:0007669"/>
    <property type="project" value="UniProtKB-UniRule"/>
</dbReference>
<comment type="function">
    <text evidence="1">Is involved in the conjugation of reduced glutathione to a wide number of exogenous and endogenous hydrophobic electrophiles.</text>
</comment>
<evidence type="ECO:0000313" key="3">
    <source>
        <dbReference type="Proteomes" id="UP000026962"/>
    </source>
</evidence>
<sequence>MEVDLTRKSDLLLATNPIHGKIPVLLHTRKPICSSSSYDPPVDPYARAVTRFWAAYVDDELLSEWMGIYNGEKTEEEKALA</sequence>
<dbReference type="HOGENOM" id="CLU_2577989_0_0_1"/>
<reference evidence="2" key="1">
    <citation type="submission" date="2015-04" db="UniProtKB">
        <authorList>
            <consortium name="EnsemblPlants"/>
        </authorList>
    </citation>
    <scope>IDENTIFICATION</scope>
</reference>
<dbReference type="PANTHER" id="PTHR11260">
    <property type="entry name" value="GLUTATHIONE S-TRANSFERASE, GST, SUPERFAMILY, GST DOMAIN CONTAINING"/>
    <property type="match status" value="1"/>
</dbReference>
<name>A0A0E0KNR6_ORYPU</name>